<reference evidence="2" key="1">
    <citation type="submission" date="2012-02" db="EMBL/GenBank/DDBJ databases">
        <title>Genome sequencing of Giardia lamblia Genotypes A2 and B isolates (DH and GS) and comparative analysis with the genomes of Genotypes A1 and E (WB and Pig).</title>
        <authorList>
            <person name="Adam R."/>
            <person name="Dahlstrom E."/>
            <person name="Martens C."/>
            <person name="Bruno D."/>
            <person name="Barbian K."/>
            <person name="Porcella S.F."/>
            <person name="Nash T."/>
        </authorList>
    </citation>
    <scope>NUCLEOTIDE SEQUENCE</scope>
    <source>
        <strain evidence="2">DH</strain>
    </source>
</reference>
<dbReference type="VEuPathDB" id="GiardiaDB:DHA2_154491"/>
<feature type="non-terminal residue" evidence="1">
    <location>
        <position position="1"/>
    </location>
</feature>
<dbReference type="EMBL" id="AHGT01000030">
    <property type="protein sequence ID" value="ESU37283.1"/>
    <property type="molecule type" value="Genomic_DNA"/>
</dbReference>
<evidence type="ECO:0000313" key="1">
    <source>
        <dbReference type="EMBL" id="ESU37283.1"/>
    </source>
</evidence>
<organism evidence="1 2">
    <name type="scientific">Giardia intestinalis</name>
    <name type="common">Giardia lamblia</name>
    <dbReference type="NCBI Taxonomy" id="5741"/>
    <lineage>
        <taxon>Eukaryota</taxon>
        <taxon>Metamonada</taxon>
        <taxon>Diplomonadida</taxon>
        <taxon>Hexamitidae</taxon>
        <taxon>Giardiinae</taxon>
        <taxon>Giardia</taxon>
    </lineage>
</organism>
<proteinExistence type="predicted"/>
<dbReference type="AlphaFoldDB" id="V6TEG6"/>
<name>V6TEG6_GIAIN</name>
<evidence type="ECO:0000313" key="2">
    <source>
        <dbReference type="Proteomes" id="UP000018320"/>
    </source>
</evidence>
<dbReference type="Proteomes" id="UP000018320">
    <property type="component" value="Unassembled WGS sequence"/>
</dbReference>
<reference evidence="1 2" key="2">
    <citation type="journal article" date="2013" name="Genome Biol. Evol.">
        <title>Genome sequencing of Giardia lamblia genotypes A2 and B isolates (DH and GS) and comparative analysis with the genomes of genotypes A1 and E (WB and Pig).</title>
        <authorList>
            <person name="Adam R.D."/>
            <person name="Dahlstrom E.W."/>
            <person name="Martens C.A."/>
            <person name="Bruno D.P."/>
            <person name="Barbian K.D."/>
            <person name="Ricklefs S.M."/>
            <person name="Hernandez M.M."/>
            <person name="Narla N.P."/>
            <person name="Patel R.B."/>
            <person name="Porcella S.F."/>
            <person name="Nash T.E."/>
        </authorList>
    </citation>
    <scope>NUCLEOTIDE SEQUENCE [LARGE SCALE GENOMIC DNA]</scope>
    <source>
        <strain evidence="1 2">DH</strain>
    </source>
</reference>
<protein>
    <submittedName>
        <fullName evidence="1">Uncharacterized protein</fullName>
    </submittedName>
</protein>
<sequence>VLRLCVCVTHPGIQLTYPFASSISGASPWSSFVAGEALVAISFSTKSLDLLSSAIRVISHASRHHSSVRLGSVYFCQPSTPRASSLVERFTWATW</sequence>
<comment type="caution">
    <text evidence="1">The sequence shown here is derived from an EMBL/GenBank/DDBJ whole genome shotgun (WGS) entry which is preliminary data.</text>
</comment>
<gene>
    <name evidence="1" type="ORF">DHA2_154491</name>
</gene>
<accession>V6TEG6</accession>